<dbReference type="Proteomes" id="UP000299102">
    <property type="component" value="Unassembled WGS sequence"/>
</dbReference>
<feature type="region of interest" description="Disordered" evidence="1">
    <location>
        <begin position="86"/>
        <end position="113"/>
    </location>
</feature>
<feature type="compositionally biased region" description="Basic residues" evidence="1">
    <location>
        <begin position="91"/>
        <end position="100"/>
    </location>
</feature>
<reference evidence="2 3" key="1">
    <citation type="journal article" date="2019" name="Commun. Biol.">
        <title>The bagworm genome reveals a unique fibroin gene that provides high tensile strength.</title>
        <authorList>
            <person name="Kono N."/>
            <person name="Nakamura H."/>
            <person name="Ohtoshi R."/>
            <person name="Tomita M."/>
            <person name="Numata K."/>
            <person name="Arakawa K."/>
        </authorList>
    </citation>
    <scope>NUCLEOTIDE SEQUENCE [LARGE SCALE GENOMIC DNA]</scope>
</reference>
<proteinExistence type="predicted"/>
<name>A0A4C1Y9I6_EUMVA</name>
<comment type="caution">
    <text evidence="2">The sequence shown here is derived from an EMBL/GenBank/DDBJ whole genome shotgun (WGS) entry which is preliminary data.</text>
</comment>
<accession>A0A4C1Y9I6</accession>
<organism evidence="2 3">
    <name type="scientific">Eumeta variegata</name>
    <name type="common">Bagworm moth</name>
    <name type="synonym">Eumeta japonica</name>
    <dbReference type="NCBI Taxonomy" id="151549"/>
    <lineage>
        <taxon>Eukaryota</taxon>
        <taxon>Metazoa</taxon>
        <taxon>Ecdysozoa</taxon>
        <taxon>Arthropoda</taxon>
        <taxon>Hexapoda</taxon>
        <taxon>Insecta</taxon>
        <taxon>Pterygota</taxon>
        <taxon>Neoptera</taxon>
        <taxon>Endopterygota</taxon>
        <taxon>Lepidoptera</taxon>
        <taxon>Glossata</taxon>
        <taxon>Ditrysia</taxon>
        <taxon>Tineoidea</taxon>
        <taxon>Psychidae</taxon>
        <taxon>Oiketicinae</taxon>
        <taxon>Eumeta</taxon>
    </lineage>
</organism>
<dbReference type="AlphaFoldDB" id="A0A4C1Y9I6"/>
<protein>
    <submittedName>
        <fullName evidence="2">Uncharacterized protein</fullName>
    </submittedName>
</protein>
<keyword evidence="3" id="KW-1185">Reference proteome</keyword>
<gene>
    <name evidence="2" type="ORF">EVAR_17990_1</name>
</gene>
<sequence>MDPDYVYTYVFSLRHQSQIRCSDIREITLSCFRRILQIKLYVGKATNLLYFDDLQKEQTPPKAQDGPPARAFIDHKQPIIFLIGAGDSAPRRSRRARRRTAAAPSLNGCDQLK</sequence>
<evidence type="ECO:0000313" key="2">
    <source>
        <dbReference type="EMBL" id="GBP71197.1"/>
    </source>
</evidence>
<evidence type="ECO:0000313" key="3">
    <source>
        <dbReference type="Proteomes" id="UP000299102"/>
    </source>
</evidence>
<dbReference type="EMBL" id="BGZK01001100">
    <property type="protein sequence ID" value="GBP71197.1"/>
    <property type="molecule type" value="Genomic_DNA"/>
</dbReference>
<evidence type="ECO:0000256" key="1">
    <source>
        <dbReference type="SAM" id="MobiDB-lite"/>
    </source>
</evidence>